<evidence type="ECO:0000313" key="3">
    <source>
        <dbReference type="Proteomes" id="UP000663864"/>
    </source>
</evidence>
<comment type="caution">
    <text evidence="2">The sequence shown here is derived from an EMBL/GenBank/DDBJ whole genome shotgun (WGS) entry which is preliminary data.</text>
</comment>
<dbReference type="AlphaFoldDB" id="A0A814VD93"/>
<sequence length="175" mass="19220">DLKMALNTMKSCEPTSAKHSTADSASLLPDAIKSNFDSSHSFRKKQTADSFAPEHKKNNNELSPGLSDCGNPGISRTVDDSSKDSIDARRDDLNDDITPGPGAYTLDSQSIMRTVYKSSPAYTLGRRFSYFEPYGSPGPGAYGSINFGNKQQAPRHSFGIRHSMYQAPFIFQQKK</sequence>
<proteinExistence type="predicted"/>
<dbReference type="EMBL" id="CAJNOT010001342">
    <property type="protein sequence ID" value="CAF1185389.1"/>
    <property type="molecule type" value="Genomic_DNA"/>
</dbReference>
<feature type="compositionally biased region" description="Basic and acidic residues" evidence="1">
    <location>
        <begin position="77"/>
        <end position="92"/>
    </location>
</feature>
<dbReference type="Proteomes" id="UP000663864">
    <property type="component" value="Unassembled WGS sequence"/>
</dbReference>
<feature type="non-terminal residue" evidence="2">
    <location>
        <position position="1"/>
    </location>
</feature>
<accession>A0A814VD93</accession>
<reference evidence="2" key="1">
    <citation type="submission" date="2021-02" db="EMBL/GenBank/DDBJ databases">
        <authorList>
            <person name="Nowell W R."/>
        </authorList>
    </citation>
    <scope>NUCLEOTIDE SEQUENCE</scope>
</reference>
<evidence type="ECO:0000313" key="2">
    <source>
        <dbReference type="EMBL" id="CAF1185389.1"/>
    </source>
</evidence>
<evidence type="ECO:0000256" key="1">
    <source>
        <dbReference type="SAM" id="MobiDB-lite"/>
    </source>
</evidence>
<organism evidence="2 3">
    <name type="scientific">Rotaria sordida</name>
    <dbReference type="NCBI Taxonomy" id="392033"/>
    <lineage>
        <taxon>Eukaryota</taxon>
        <taxon>Metazoa</taxon>
        <taxon>Spiralia</taxon>
        <taxon>Gnathifera</taxon>
        <taxon>Rotifera</taxon>
        <taxon>Eurotatoria</taxon>
        <taxon>Bdelloidea</taxon>
        <taxon>Philodinida</taxon>
        <taxon>Philodinidae</taxon>
        <taxon>Rotaria</taxon>
    </lineage>
</organism>
<dbReference type="Pfam" id="PF07004">
    <property type="entry name" value="SHIPPO-rpt"/>
    <property type="match status" value="2"/>
</dbReference>
<dbReference type="InterPro" id="IPR010736">
    <property type="entry name" value="SHIPPO-rpt"/>
</dbReference>
<protein>
    <submittedName>
        <fullName evidence="2">Uncharacterized protein</fullName>
    </submittedName>
</protein>
<gene>
    <name evidence="2" type="ORF">ZHD862_LOCUS21994</name>
</gene>
<feature type="region of interest" description="Disordered" evidence="1">
    <location>
        <begin position="1"/>
        <end position="99"/>
    </location>
</feature>
<name>A0A814VD93_9BILA</name>
<feature type="compositionally biased region" description="Polar residues" evidence="1">
    <location>
        <begin position="8"/>
        <end position="24"/>
    </location>
</feature>